<evidence type="ECO:0000313" key="20">
    <source>
        <dbReference type="EMBL" id="EAG2085861.1"/>
    </source>
</evidence>
<dbReference type="Pfam" id="PF00356">
    <property type="entry name" value="LacI"/>
    <property type="match status" value="1"/>
</dbReference>
<dbReference type="Proteomes" id="UP000522199">
    <property type="component" value="Unassembled WGS sequence"/>
</dbReference>
<reference evidence="33 63" key="6">
    <citation type="submission" date="2018-10" db="EMBL/GenBank/DDBJ databases">
        <authorList>
            <consortium name="PulseNet: The National Subtyping Network for Foodborne Disease Surveillance"/>
            <person name="Tarr C.L."/>
            <person name="Trees E."/>
            <person name="Katz L.S."/>
            <person name="Carleton-Romer H.A."/>
            <person name="Stroika S."/>
            <person name="Kucerova Z."/>
            <person name="Roache K.F."/>
            <person name="Sabol A.L."/>
            <person name="Besser J."/>
            <person name="Gerner-Smidt P."/>
        </authorList>
    </citation>
    <scope>NUCLEOTIDE SEQUENCE [LARGE SCALE GENOMIC DNA]</scope>
    <source>
        <strain evidence="6 60">2015L-6227</strain>
        <strain evidence="16 58">PNUSAL000134</strain>
        <strain evidence="10 64">PNUSAL000910</strain>
        <strain evidence="18 65">PNUSAL002180</strain>
        <strain evidence="19 80">PNUSAL002298</strain>
        <strain evidence="33 63">PNUSAL004402</strain>
        <strain evidence="39 83">PNUSAL005692</strain>
    </source>
</reference>
<evidence type="ECO:0000313" key="49">
    <source>
        <dbReference type="EMBL" id="HAC1754641.1"/>
    </source>
</evidence>
<dbReference type="PANTHER" id="PTHR30146:SF148">
    <property type="entry name" value="HTH-TYPE TRANSCRIPTIONAL REPRESSOR PURR-RELATED"/>
    <property type="match status" value="1"/>
</dbReference>
<evidence type="ECO:0000313" key="36">
    <source>
        <dbReference type="EMBL" id="ECB9512471.1"/>
    </source>
</evidence>
<evidence type="ECO:0000313" key="93">
    <source>
        <dbReference type="Proteomes" id="UP000548278"/>
    </source>
</evidence>
<evidence type="ECO:0000313" key="84">
    <source>
        <dbReference type="Proteomes" id="UP000522199"/>
    </source>
</evidence>
<dbReference type="Proteomes" id="UP000350032">
    <property type="component" value="Unassembled WGS sequence"/>
</dbReference>
<dbReference type="Proteomes" id="UP000403352">
    <property type="component" value="Unassembled WGS sequence"/>
</dbReference>
<evidence type="ECO:0000313" key="45">
    <source>
        <dbReference type="EMBL" id="HAB8397128.1"/>
    </source>
</evidence>
<dbReference type="EMBL" id="AAAKQF010000003">
    <property type="protein sequence ID" value="EAC9039771.1"/>
    <property type="molecule type" value="Genomic_DNA"/>
</dbReference>
<dbReference type="EMBL" id="QDAY01000001">
    <property type="protein sequence ID" value="KAA9453477.1"/>
    <property type="molecule type" value="Genomic_DNA"/>
</dbReference>
<dbReference type="EMBL" id="AABATR010000001">
    <property type="protein sequence ID" value="EAG1892370.1"/>
    <property type="molecule type" value="Genomic_DNA"/>
</dbReference>
<evidence type="ECO:0000313" key="50">
    <source>
        <dbReference type="EMBL" id="HAJ9592348.1"/>
    </source>
</evidence>
<evidence type="ECO:0000313" key="85">
    <source>
        <dbReference type="Proteomes" id="UP000525850"/>
    </source>
</evidence>
<evidence type="ECO:0000313" key="69">
    <source>
        <dbReference type="Proteomes" id="UP000376505"/>
    </source>
</evidence>
<dbReference type="Proteomes" id="UP000489121">
    <property type="component" value="Unassembled WGS sequence"/>
</dbReference>
<keyword evidence="1" id="KW-0678">Repressor</keyword>
<dbReference type="Pfam" id="PF13377">
    <property type="entry name" value="Peripla_BP_3"/>
    <property type="match status" value="1"/>
</dbReference>
<dbReference type="Proteomes" id="UP000546397">
    <property type="component" value="Unassembled WGS sequence"/>
</dbReference>
<dbReference type="Proteomes" id="UP000549379">
    <property type="component" value="Unassembled WGS sequence"/>
</dbReference>
<reference evidence="88 89" key="8">
    <citation type="submission" date="2019-04" db="EMBL/GenBank/DDBJ databases">
        <authorList>
            <person name="Ashton P.M."/>
            <person name="Dallman T."/>
            <person name="Nair S."/>
            <person name="De Pinna E."/>
            <person name="Peters T."/>
            <person name="Grant K."/>
        </authorList>
    </citation>
    <scope>NUCLEOTIDE SEQUENCE [LARGE SCALE GENOMIC DNA]</scope>
    <source>
        <strain evidence="30 89">282333</strain>
        <strain evidence="31 88">282352</strain>
        <strain evidence="29 92">289003</strain>
        <strain evidence="42 79">788324</strain>
        <strain evidence="17">RL15000286</strain>
    </source>
</reference>
<accession>A0A0B8R6R4</accession>
<dbReference type="Proteomes" id="UP000379076">
    <property type="component" value="Unassembled WGS sequence"/>
</dbReference>
<evidence type="ECO:0000259" key="5">
    <source>
        <dbReference type="PROSITE" id="PS50932"/>
    </source>
</evidence>
<evidence type="ECO:0000313" key="17">
    <source>
        <dbReference type="EMBL" id="EAE4940857.1"/>
    </source>
</evidence>
<dbReference type="Proteomes" id="UP000336166">
    <property type="component" value="Unassembled WGS sequence"/>
</dbReference>
<evidence type="ECO:0000313" key="100">
    <source>
        <dbReference type="Proteomes" id="UP000852906"/>
    </source>
</evidence>
<dbReference type="Proteomes" id="UP000478682">
    <property type="component" value="Unassembled WGS sequence"/>
</dbReference>
<dbReference type="Proteomes" id="UP000530452">
    <property type="component" value="Unassembled WGS sequence"/>
</dbReference>
<evidence type="ECO:0000313" key="76">
    <source>
        <dbReference type="Proteomes" id="UP000455569"/>
    </source>
</evidence>
<dbReference type="EMBL" id="AABBZO010000002">
    <property type="protein sequence ID" value="EAG4461115.1"/>
    <property type="molecule type" value="Genomic_DNA"/>
</dbReference>
<evidence type="ECO:0000313" key="70">
    <source>
        <dbReference type="Proteomes" id="UP000379076"/>
    </source>
</evidence>
<evidence type="ECO:0000313" key="74">
    <source>
        <dbReference type="Proteomes" id="UP000410967"/>
    </source>
</evidence>
<dbReference type="Proteomes" id="UP000481141">
    <property type="component" value="Unassembled WGS sequence"/>
</dbReference>
<dbReference type="PANTHER" id="PTHR30146">
    <property type="entry name" value="LACI-RELATED TRANSCRIPTIONAL REPRESSOR"/>
    <property type="match status" value="1"/>
</dbReference>
<dbReference type="EMBL" id="AABGHY010000001">
    <property type="protein sequence ID" value="EAH3293010.1"/>
    <property type="molecule type" value="Genomic_DNA"/>
</dbReference>
<evidence type="ECO:0000313" key="42">
    <source>
        <dbReference type="EMBL" id="EDO0985328.1"/>
    </source>
</evidence>
<evidence type="ECO:0000313" key="40">
    <source>
        <dbReference type="EMBL" id="EDN7713915.1"/>
    </source>
</evidence>
<dbReference type="Proteomes" id="UP000331186">
    <property type="component" value="Unassembled WGS sequence"/>
</dbReference>
<sequence>MKKVTMQDIADRLNITKNSVSQALGNKNGVSEQTKLAVFKMADELGYKYKREIAREVVKEKFALLATSFALSQRSFFGEIIDNMKQSIIAHQAELIIFPVTDEEASTNQLPEQLTSENWTGIFLLSHINTDYSKKVIDLGMPVVLIDHHDPHLKADAVISQNKDGAFMAVEFLIQNKHQKIGFLGDVTFSPSYEERLEGYKKALHYYHIPFNEKYAITRIKEEQTTLYRTLDELDELPTAWFCVNSGLGFILNTYLQSKGYNIPNDLSIICFDNTEFTVLSNPQLTTMCTNLSYMGEKAVELMYNRIRKPDEGFVHLALATNLIARDSVGENKKADSASES</sequence>
<evidence type="ECO:0000313" key="10">
    <source>
        <dbReference type="EMBL" id="EAC9039771.1"/>
    </source>
</evidence>
<evidence type="ECO:0000313" key="63">
    <source>
        <dbReference type="Proteomes" id="UP000350032"/>
    </source>
</evidence>
<evidence type="ECO:0000313" key="89">
    <source>
        <dbReference type="Proteomes" id="UP000533021"/>
    </source>
</evidence>
<evidence type="ECO:0000313" key="39">
    <source>
        <dbReference type="EMBL" id="ECY9784299.1"/>
    </source>
</evidence>
<dbReference type="Proteomes" id="UP000339309">
    <property type="component" value="Unassembled WGS sequence"/>
</dbReference>
<evidence type="ECO:0000313" key="43">
    <source>
        <dbReference type="EMBL" id="EDP8513350.1"/>
    </source>
</evidence>
<evidence type="ECO:0000313" key="68">
    <source>
        <dbReference type="Proteomes" id="UP000368512"/>
    </source>
</evidence>
<evidence type="ECO:0000313" key="92">
    <source>
        <dbReference type="Proteomes" id="UP000546397"/>
    </source>
</evidence>
<evidence type="ECO:0000313" key="12">
    <source>
        <dbReference type="EMBL" id="EAD3791537.1"/>
    </source>
</evidence>
<dbReference type="EMBL" id="AABBAW010000001">
    <property type="protein sequence ID" value="EAG2513947.1"/>
    <property type="molecule type" value="Genomic_DNA"/>
</dbReference>
<dbReference type="InterPro" id="IPR046335">
    <property type="entry name" value="LacI/GalR-like_sensor"/>
</dbReference>
<dbReference type="InterPro" id="IPR010982">
    <property type="entry name" value="Lambda_DNA-bd_dom_sf"/>
</dbReference>
<feature type="domain" description="HTH lacI-type" evidence="5">
    <location>
        <begin position="4"/>
        <end position="59"/>
    </location>
</feature>
<dbReference type="EMBL" id="DABJAN010000001">
    <property type="protein sequence ID" value="HAJ9592348.1"/>
    <property type="molecule type" value="Genomic_DNA"/>
</dbReference>
<evidence type="ECO:0000313" key="6">
    <source>
        <dbReference type="EMBL" id="EAC4551126.1"/>
    </source>
</evidence>
<evidence type="ECO:0000313" key="86">
    <source>
        <dbReference type="Proteomes" id="UP000527632"/>
    </source>
</evidence>
<evidence type="ECO:0000313" key="94">
    <source>
        <dbReference type="Proteomes" id="UP000549379"/>
    </source>
</evidence>
<evidence type="ECO:0000313" key="15">
    <source>
        <dbReference type="EMBL" id="EAE1337519.1"/>
    </source>
</evidence>
<evidence type="ECO:0000313" key="78">
    <source>
        <dbReference type="Proteomes" id="UP000467347"/>
    </source>
</evidence>
<evidence type="ECO:0000313" key="46">
    <source>
        <dbReference type="EMBL" id="HAB8556545.1"/>
    </source>
</evidence>
<dbReference type="EMBL" id="AACJYH010000004">
    <property type="protein sequence ID" value="EAK8897422.1"/>
    <property type="molecule type" value="Genomic_DNA"/>
</dbReference>
<reference evidence="51 77" key="4">
    <citation type="submission" date="2018-04" db="EMBL/GenBank/DDBJ databases">
        <title>Genome Analysis of a Prevalent Clone of Listeria monocytogenes Sequence Type 87 in China.</title>
        <authorList>
            <person name="Wang Y."/>
        </authorList>
    </citation>
    <scope>NUCLEOTIDE SEQUENCE [LARGE SCALE GENOMIC DNA]</scope>
    <source>
        <strain evidence="51 77">ICDC_LM1523</strain>
    </source>
</reference>
<dbReference type="EMBL" id="AABEMN010000021">
    <property type="protein sequence ID" value="EAG9520703.1"/>
    <property type="molecule type" value="Genomic_DNA"/>
</dbReference>
<evidence type="ECO:0000313" key="61">
    <source>
        <dbReference type="Proteomes" id="UP000344343"/>
    </source>
</evidence>
<evidence type="ECO:0000313" key="88">
    <source>
        <dbReference type="Proteomes" id="UP000530452"/>
    </source>
</evidence>
<reference evidence="96 97" key="3">
    <citation type="journal article" date="2018" name="Genome Biol.">
        <title>SKESA: strategic k-mer extension for scrupulous assemblies.</title>
        <authorList>
            <person name="Souvorov A."/>
            <person name="Agarwala R."/>
            <person name="Lipman D.J."/>
        </authorList>
    </citation>
    <scope>NUCLEOTIDE SEQUENCE [LARGE SCALE GENOMIC DNA]</scope>
    <source>
        <strain evidence="44">09CEB371LM</strain>
        <strain evidence="50">2017-325981-023-01</strain>
        <strain evidence="46 99">CFIAFB20100120</strain>
        <strain evidence="45 96">CFIAFB20130012</strain>
        <strain evidence="48">CFIAFB20170037</strain>
        <strain evidence="47 97">CFIAFB20170045</strain>
        <strain evidence="49 98">DMG1500109</strain>
    </source>
</reference>
<dbReference type="EMBL" id="AABAYG010000001">
    <property type="protein sequence ID" value="EAG2244210.1"/>
    <property type="molecule type" value="Genomic_DNA"/>
</dbReference>
<evidence type="ECO:0000313" key="81">
    <source>
        <dbReference type="Proteomes" id="UP000478704"/>
    </source>
</evidence>
<dbReference type="EMBL" id="AANDSR010000001">
    <property type="protein sequence ID" value="EDN9835384.1"/>
    <property type="molecule type" value="Genomic_DNA"/>
</dbReference>
<dbReference type="EMBL" id="AABCVX010000001">
    <property type="protein sequence ID" value="EAG6168146.1"/>
    <property type="molecule type" value="Genomic_DNA"/>
</dbReference>
<dbReference type="GO" id="GO:0003700">
    <property type="term" value="F:DNA-binding transcription factor activity"/>
    <property type="evidence" value="ECO:0007669"/>
    <property type="project" value="TreeGrafter"/>
</dbReference>
<dbReference type="Proteomes" id="UP000358545">
    <property type="component" value="Unassembled WGS sequence"/>
</dbReference>
<dbReference type="Proteomes" id="UP000840039">
    <property type="component" value="Unassembled WGS sequence"/>
</dbReference>
<dbReference type="Gene3D" id="1.10.260.40">
    <property type="entry name" value="lambda repressor-like DNA-binding domains"/>
    <property type="match status" value="1"/>
</dbReference>
<dbReference type="Proteomes" id="UP000368512">
    <property type="component" value="Unassembled WGS sequence"/>
</dbReference>
<evidence type="ECO:0000313" key="53">
    <source>
        <dbReference type="EMBL" id="OET48073.1"/>
    </source>
</evidence>
<dbReference type="RefSeq" id="WP_003724788.1">
    <property type="nucleotide sequence ID" value="NC_021824.1"/>
</dbReference>
<dbReference type="EMBL" id="QXLS01000001">
    <property type="protein sequence ID" value="RKA10853.1"/>
    <property type="molecule type" value="Genomic_DNA"/>
</dbReference>
<dbReference type="Gene3D" id="3.40.50.2300">
    <property type="match status" value="2"/>
</dbReference>
<dbReference type="Proteomes" id="UP000467536">
    <property type="component" value="Unassembled WGS sequence"/>
</dbReference>
<dbReference type="Proteomes" id="UP000840197">
    <property type="component" value="Unassembled WGS sequence"/>
</dbReference>
<dbReference type="EMBL" id="DAAJZA010000003">
    <property type="protein sequence ID" value="HAC1754641.1"/>
    <property type="molecule type" value="Genomic_DNA"/>
</dbReference>
<dbReference type="Proteomes" id="UP000566721">
    <property type="component" value="Unassembled WGS sequence"/>
</dbReference>
<evidence type="ECO:0000313" key="54">
    <source>
        <dbReference type="EMBL" id="OET48876.1"/>
    </source>
</evidence>
<reference evidence="45" key="9">
    <citation type="submission" date="2020-01" db="EMBL/GenBank/DDBJ databases">
        <authorList>
            <consortium name="NCBI Pathogen Detection Project"/>
        </authorList>
    </citation>
    <scope>NUCLEOTIDE SEQUENCE</scope>
    <source>
        <strain evidence="44">09CEB371LM</strain>
        <strain evidence="50">2017-325981-023-01</strain>
        <strain evidence="46">CFIAFB20100120</strain>
        <strain evidence="45">CFIAFB20130012</strain>
        <strain evidence="48">CFIAFB20170037</strain>
        <strain evidence="47">CFIAFB20170045</strain>
        <strain evidence="49">DMG1500109</strain>
    </source>
</reference>
<dbReference type="EMBL" id="DAAIHR010000001">
    <property type="protein sequence ID" value="HAB8397128.1"/>
    <property type="molecule type" value="Genomic_DNA"/>
</dbReference>
<dbReference type="EMBL" id="AAAJWF010000001">
    <property type="protein sequence ID" value="EAC7479441.1"/>
    <property type="molecule type" value="Genomic_DNA"/>
</dbReference>
<dbReference type="EMBL" id="AAANYN010000019">
    <property type="protein sequence ID" value="EAD5774997.1"/>
    <property type="molecule type" value="Genomic_DNA"/>
</dbReference>
<evidence type="ECO:0000313" key="35">
    <source>
        <dbReference type="EMBL" id="ECB9474185.1"/>
    </source>
</evidence>
<evidence type="ECO:0000313" key="52">
    <source>
        <dbReference type="EMBL" id="NYA00409.1"/>
    </source>
</evidence>
<dbReference type="EMBL" id="AABDGJ010000003">
    <property type="protein sequence ID" value="EAG6990179.1"/>
    <property type="molecule type" value="Genomic_DNA"/>
</dbReference>
<dbReference type="Proteomes" id="UP000389283">
    <property type="component" value="Unassembled WGS sequence"/>
</dbReference>
<dbReference type="EMBL" id="AABBYJ010000001">
    <property type="protein sequence ID" value="EAG4329779.1"/>
    <property type="molecule type" value="Genomic_DNA"/>
</dbReference>
<dbReference type="Proteomes" id="UP000527632">
    <property type="component" value="Unassembled WGS sequence"/>
</dbReference>
<dbReference type="Proteomes" id="UP000365297">
    <property type="component" value="Unassembled WGS sequence"/>
</dbReference>
<evidence type="ECO:0000313" key="90">
    <source>
        <dbReference type="Proteomes" id="UP000540117"/>
    </source>
</evidence>
<reference evidence="52 91" key="10">
    <citation type="submission" date="2020-06" db="EMBL/GenBank/DDBJ databases">
        <title>Two Listeria outbreaks in Switzerland in 2018 and 2020.</title>
        <authorList>
            <person name="Stevens M.J.A."/>
            <person name="Bloemberg G."/>
            <person name="Nusch-Inderbinnen M."/>
            <person name="Stephan R."/>
        </authorList>
    </citation>
    <scope>NUCLEOTIDE SEQUENCE [LARGE SCALE GENOMIC DNA]</scope>
    <source>
        <strain evidence="52 91">N18-0707</strain>
    </source>
</reference>
<evidence type="ECO:0000313" key="48">
    <source>
        <dbReference type="EMBL" id="HAC0273982.1"/>
    </source>
</evidence>
<dbReference type="Proteomes" id="UP000364988">
    <property type="component" value="Unassembled WGS sequence"/>
</dbReference>
<dbReference type="EMBL" id="AAHZFY010000002">
    <property type="protein sequence ID" value="ECB9512471.1"/>
    <property type="molecule type" value="Genomic_DNA"/>
</dbReference>
<dbReference type="EMBL" id="DAAJCS010000009">
    <property type="protein sequence ID" value="HAC0013681.1"/>
    <property type="molecule type" value="Genomic_DNA"/>
</dbReference>
<dbReference type="EMBL" id="AACKDQ010000003">
    <property type="protein sequence ID" value="EAK9315843.1"/>
    <property type="molecule type" value="Genomic_DNA"/>
</dbReference>
<organism evidence="33 63">
    <name type="scientific">Listeria monocytogenes</name>
    <dbReference type="NCBI Taxonomy" id="1639"/>
    <lineage>
        <taxon>Bacteria</taxon>
        <taxon>Bacillati</taxon>
        <taxon>Bacillota</taxon>
        <taxon>Bacilli</taxon>
        <taxon>Bacillales</taxon>
        <taxon>Listeriaceae</taxon>
        <taxon>Listeria</taxon>
    </lineage>
</organism>
<dbReference type="EMBL" id="AALGDA010000088">
    <property type="protein sequence ID" value="ECY9784299.1"/>
    <property type="molecule type" value="Genomic_DNA"/>
</dbReference>
<evidence type="ECO:0000313" key="67">
    <source>
        <dbReference type="Proteomes" id="UP000365297"/>
    </source>
</evidence>
<dbReference type="SMART" id="SM00354">
    <property type="entry name" value="HTH_LACI"/>
    <property type="match status" value="1"/>
</dbReference>
<evidence type="ECO:0000313" key="16">
    <source>
        <dbReference type="EMBL" id="EAE2353096.1"/>
    </source>
</evidence>
<evidence type="ECO:0000313" key="87">
    <source>
        <dbReference type="Proteomes" id="UP000528151"/>
    </source>
</evidence>
<evidence type="ECO:0000313" key="33">
    <source>
        <dbReference type="EMBL" id="EAK8897422.1"/>
    </source>
</evidence>
<evidence type="ECO:0000256" key="4">
    <source>
        <dbReference type="ARBA" id="ARBA00023163"/>
    </source>
</evidence>
<dbReference type="EMBL" id="AAAJKI010000019">
    <property type="protein sequence ID" value="EAC6548497.1"/>
    <property type="molecule type" value="Genomic_DNA"/>
</dbReference>
<evidence type="ECO:0000313" key="71">
    <source>
        <dbReference type="Proteomes" id="UP000389283"/>
    </source>
</evidence>
<dbReference type="EMBL" id="MJTJ01000023">
    <property type="protein sequence ID" value="OET48073.1"/>
    <property type="molecule type" value="Genomic_DNA"/>
</dbReference>
<dbReference type="EMBL" id="AABAGT010000044">
    <property type="protein sequence ID" value="EAG0868802.1"/>
    <property type="molecule type" value="Genomic_DNA"/>
</dbReference>
<evidence type="ECO:0000313" key="58">
    <source>
        <dbReference type="Proteomes" id="UP000336166"/>
    </source>
</evidence>
<keyword evidence="3 33" id="KW-0238">DNA-binding</keyword>
<evidence type="ECO:0000313" key="60">
    <source>
        <dbReference type="Proteomes" id="UP000339309"/>
    </source>
</evidence>
<evidence type="ECO:0000313" key="32">
    <source>
        <dbReference type="EMBL" id="EAH4240807.1"/>
    </source>
</evidence>
<evidence type="ECO:0000313" key="66">
    <source>
        <dbReference type="Proteomes" id="UP000364988"/>
    </source>
</evidence>
<dbReference type="EMBL" id="MJTJ01000019">
    <property type="protein sequence ID" value="OET48876.1"/>
    <property type="molecule type" value="Genomic_DNA"/>
</dbReference>
<evidence type="ECO:0000313" key="64">
    <source>
        <dbReference type="Proteomes" id="UP000354255"/>
    </source>
</evidence>
<dbReference type="Proteomes" id="UP000525850">
    <property type="component" value="Unassembled WGS sequence"/>
</dbReference>
<dbReference type="EMBL" id="DAAJFY010000001">
    <property type="protein sequence ID" value="HAC0273982.1"/>
    <property type="molecule type" value="Genomic_DNA"/>
</dbReference>
<evidence type="ECO:0000313" key="47">
    <source>
        <dbReference type="EMBL" id="HAC0013681.1"/>
    </source>
</evidence>
<reference evidence="55 56" key="2">
    <citation type="journal article" date="2018" name="BMC Genomics">
        <title>Genes significantly associated with lineage II food isolates of Listeria monocytogenes.</title>
        <authorList>
            <person name="Pirone-Davies C."/>
            <person name="Chen Y."/>
            <person name="Pightling A."/>
            <person name="Ryan G."/>
            <person name="Wang Y."/>
            <person name="Yao K."/>
            <person name="Hoffmann M."/>
            <person name="Allard M.W."/>
        </authorList>
    </citation>
    <scope>NUCLEOTIDE SEQUENCE [LARGE SCALE GENOMIC DNA]</scope>
    <source>
        <strain evidence="55 56">PNUSAL000550</strain>
    </source>
</reference>
<dbReference type="Proteomes" id="UP000540117">
    <property type="component" value="Unassembled WGS sequence"/>
</dbReference>
<dbReference type="EMBL" id="AAASLB010000001">
    <property type="protein sequence ID" value="EAE4940857.1"/>
    <property type="molecule type" value="Genomic_DNA"/>
</dbReference>
<evidence type="ECO:0000313" key="56">
    <source>
        <dbReference type="Proteomes" id="UP000272537"/>
    </source>
</evidence>
<dbReference type="Proteomes" id="UP000376505">
    <property type="component" value="Unassembled WGS sequence"/>
</dbReference>
<reference evidence="53 100" key="1">
    <citation type="submission" date="2016-09" db="EMBL/GenBank/DDBJ databases">
        <title>100K Listeria isolates.</title>
        <authorList>
            <person name="Chen P."/>
            <person name="Weimer B.C."/>
            <person name="Kong N."/>
            <person name="Huang B."/>
        </authorList>
    </citation>
    <scope>NUCLEOTIDE SEQUENCE [LARGE SCALE GENOMIC DNA]</scope>
    <source>
        <strain evidence="53 100">BCW_2383</strain>
    </source>
</reference>
<reference evidence="59 62" key="5">
    <citation type="submission" date="2018-06" db="EMBL/GenBank/DDBJ databases">
        <authorList>
            <consortium name="GenomeTrakr: Next Generation Sequencing Network for Food Pathogen Tracability"/>
        </authorList>
    </citation>
    <scope>NUCLEOTIDE SEQUENCE [LARGE SCALE GENOMIC DNA]</scope>
    <source>
        <strain evidence="23 94">10B02965A-1</strain>
        <strain evidence="9 68">CFSAN008042</strain>
        <strain evidence="25 87">CFSAN063727</strain>
        <strain evidence="40 76">CFSAN102901</strain>
        <strain evidence="15 70">FDA00006494</strain>
        <strain evidence="7 67">FDA00007096</strain>
        <strain evidence="11 73">FDA00008584</strain>
        <strain evidence="21">FDA00011243</strain>
        <strain evidence="8 57">FDA00013332</strain>
        <strain evidence="14 61">FDA00013853</strain>
        <strain evidence="35 75">FDA00014336</strain>
        <strain evidence="37 71">FDA00014370</strain>
        <strain evidence="36 72">FDA00014392</strain>
        <strain evidence="43">FDA00015054</strain>
        <strain evidence="24 90">FDA1005580-S054-001</strain>
        <strain evidence="81">FDA1090798-S029-001</strain>
        <strain evidence="82">FDA956581-098-004</strain>
        <strain evidence="22 85">FDA960927-006-004</strain>
        <strain evidence="26 95">FLAG-38921</strain>
        <strain evidence="20 59">FLAG-54356</strain>
        <strain evidence="13 69">FSIS31901579</strain>
        <strain evidence="32 86">LS1344</strain>
        <strain evidence="41 78">OSF101448</strain>
        <strain evidence="12 62">VA-WGS-00405</strain>
    </source>
</reference>
<evidence type="ECO:0000313" key="83">
    <source>
        <dbReference type="Proteomes" id="UP000489121"/>
    </source>
</evidence>
<dbReference type="EMBL" id="JACAVN010000001">
    <property type="protein sequence ID" value="NYA00409.1"/>
    <property type="molecule type" value="Genomic_DNA"/>
</dbReference>
<dbReference type="EMBL" id="AAAQQZ010000001">
    <property type="protein sequence ID" value="EAE1337519.1"/>
    <property type="molecule type" value="Genomic_DNA"/>
</dbReference>
<evidence type="ECO:0000313" key="77">
    <source>
        <dbReference type="Proteomes" id="UP000460224"/>
    </source>
</evidence>
<evidence type="ECO:0000313" key="14">
    <source>
        <dbReference type="EMBL" id="EAD5785321.1"/>
    </source>
</evidence>
<evidence type="ECO:0000313" key="21">
    <source>
        <dbReference type="EMBL" id="EAG2244210.1"/>
    </source>
</evidence>
<evidence type="ECO:0000313" key="91">
    <source>
        <dbReference type="Proteomes" id="UP000544530"/>
    </source>
</evidence>
<evidence type="ECO:0000313" key="99">
    <source>
        <dbReference type="Proteomes" id="UP000844415"/>
    </source>
</evidence>
<evidence type="ECO:0000256" key="1">
    <source>
        <dbReference type="ARBA" id="ARBA00022491"/>
    </source>
</evidence>
<dbReference type="Proteomes" id="UP000841146">
    <property type="component" value="Unassembled WGS sequence"/>
</dbReference>
<dbReference type="Proteomes" id="UP000410967">
    <property type="component" value="Unassembled WGS sequence"/>
</dbReference>
<evidence type="ECO:0000313" key="38">
    <source>
        <dbReference type="EMBL" id="ECY6543435.1"/>
    </source>
</evidence>
<keyword evidence="4" id="KW-0804">Transcription</keyword>
<dbReference type="Proteomes" id="UP000852906">
    <property type="component" value="Unassembled WGS sequence"/>
</dbReference>
<gene>
    <name evidence="55" type="primary">exur</name>
    <name evidence="18" type="ORF">A8L61_16140</name>
    <name evidence="27" type="ORF">AB917_06220</name>
    <name evidence="6" type="ORF">ABZ57_01370</name>
    <name evidence="54" type="ORF">AJL21_11435</name>
    <name evidence="53" type="ORF">AJL21_16450</name>
    <name evidence="15" type="ORF">ART25_01095</name>
    <name evidence="7" type="ORF">ARY78_01925</name>
    <name evidence="22" type="ORF">B1N52_02145</name>
    <name evidence="21" type="ORF">B1S26_02210</name>
    <name evidence="23" type="ORF">B5K54_03585</name>
    <name evidence="19" type="ORF">BB997_01975</name>
    <name evidence="20" type="ORF">BCZ21_01215</name>
    <name evidence="25" type="ORF">CA369_02340</name>
    <name evidence="24" type="ORF">CAV64_00735</name>
    <name evidence="28" type="ORF">CW845_09255</name>
    <name evidence="30" type="ORF">D4920_03935</name>
    <name evidence="29" type="ORF">D4B11_13060</name>
    <name evidence="31" type="ORF">D5N24_01245</name>
    <name evidence="33" type="ORF">D7104_06870</name>
    <name evidence="51" type="ORF">DCK61_03190</name>
    <name evidence="26" type="ORF">DCT16_01940</name>
    <name evidence="9" type="ORF">DQ70_01930</name>
    <name evidence="8" type="ORF">DU018_09000</name>
    <name evidence="55" type="ORF">DYZ80_00385</name>
    <name evidence="17" type="ORF">E1W56_02190</name>
    <name evidence="32" type="ORF">E5F58_02195</name>
    <name evidence="14" type="ORF">EX365_01955</name>
    <name evidence="13" type="ORF">EXZ73_11920</name>
    <name evidence="38" type="ORF">F6436_03745</name>
    <name evidence="39" type="ORF">F6515_15085</name>
    <name evidence="34" type="ORF">FA835_01840</name>
    <name evidence="36" type="ORF">FLQ97_01860</name>
    <name evidence="35" type="ORF">FLR03_10910</name>
    <name evidence="37" type="ORF">FNX40_11710</name>
    <name evidence="42" type="ORF">FV747_04870</name>
    <name evidence="43" type="ORF">G3O21_000749</name>
    <name evidence="44" type="ORF">GHH22_07805</name>
    <name evidence="49" type="ORF">GI949_06615</name>
    <name evidence="41" type="ORF">GJW51_01745</name>
    <name evidence="40" type="ORF">GQG13_02115</name>
    <name evidence="45" type="ORF">GYR60_01240</name>
    <name evidence="46" type="ORF">GYS09_04465</name>
    <name evidence="47" type="ORF">GYX23_11850</name>
    <name evidence="48" type="ORF">GYY14_01225</name>
    <name evidence="50" type="ORF">HQN34_000516</name>
    <name evidence="52" type="ORF">HZJ64_01085</name>
    <name evidence="10" type="ORF">KV70_06110</name>
    <name evidence="11" type="ORF">QD52_01960</name>
    <name evidence="12" type="ORF">UI29_01975</name>
    <name evidence="16" type="ORF">Y261_01885</name>
</gene>
<evidence type="ECO:0000313" key="79">
    <source>
        <dbReference type="Proteomes" id="UP000467536"/>
    </source>
</evidence>
<evidence type="ECO:0000313" key="96">
    <source>
        <dbReference type="Proteomes" id="UP000840197"/>
    </source>
</evidence>
<dbReference type="Proteomes" id="UP000844415">
    <property type="component" value="Unassembled WGS sequence"/>
</dbReference>
<dbReference type="KEGG" id="lmv:Y193_11490"/>
<evidence type="ECO:0000313" key="7">
    <source>
        <dbReference type="EMBL" id="EAC5549185.1"/>
    </source>
</evidence>
<evidence type="ECO:0000313" key="41">
    <source>
        <dbReference type="EMBL" id="EDN9835384.1"/>
    </source>
</evidence>
<dbReference type="EMBL" id="AAHZFN010000013">
    <property type="protein sequence ID" value="ECB9474185.1"/>
    <property type="molecule type" value="Genomic_DNA"/>
</dbReference>
<evidence type="ECO:0000313" key="97">
    <source>
        <dbReference type="Proteomes" id="UP000841146"/>
    </source>
</evidence>
<dbReference type="Proteomes" id="UP000354255">
    <property type="component" value="Unassembled WGS sequence"/>
</dbReference>
<dbReference type="Proteomes" id="UP000344343">
    <property type="component" value="Unassembled WGS sequence"/>
</dbReference>
<evidence type="ECO:0000313" key="57">
    <source>
        <dbReference type="Proteomes" id="UP000331186"/>
    </source>
</evidence>
<evidence type="ECO:0000313" key="75">
    <source>
        <dbReference type="Proteomes" id="UP000423131"/>
    </source>
</evidence>
<evidence type="ECO:0000313" key="26">
    <source>
        <dbReference type="EMBL" id="EAG6168146.1"/>
    </source>
</evidence>
<dbReference type="KEGG" id="lmok:CQ02_04475"/>
<evidence type="ECO:0000313" key="55">
    <source>
        <dbReference type="EMBL" id="RKA10853.1"/>
    </source>
</evidence>
<evidence type="ECO:0000313" key="28">
    <source>
        <dbReference type="EMBL" id="EAG9387671.1"/>
    </source>
</evidence>
<dbReference type="EMBL" id="AAAIXK010000001">
    <property type="protein sequence ID" value="EAC5549185.1"/>
    <property type="molecule type" value="Genomic_DNA"/>
</dbReference>
<dbReference type="EMBL" id="DAAIJL010000003">
    <property type="protein sequence ID" value="HAB8556545.1"/>
    <property type="molecule type" value="Genomic_DNA"/>
</dbReference>
<evidence type="ECO:0000313" key="51">
    <source>
        <dbReference type="EMBL" id="KAA9453477.1"/>
    </source>
</evidence>
<evidence type="ECO:0000313" key="13">
    <source>
        <dbReference type="EMBL" id="EAD5774997.1"/>
    </source>
</evidence>
<dbReference type="AlphaFoldDB" id="A0A0B8R6R4"/>
<name>A0A0B8R6R4_LISMN</name>
<evidence type="ECO:0000313" key="65">
    <source>
        <dbReference type="Proteomes" id="UP000358545"/>
    </source>
</evidence>
<dbReference type="Proteomes" id="UP000544530">
    <property type="component" value="Unassembled WGS sequence"/>
</dbReference>
<keyword evidence="2" id="KW-0805">Transcription regulation</keyword>
<evidence type="ECO:0000313" key="19">
    <source>
        <dbReference type="EMBL" id="EAG1892370.1"/>
    </source>
</evidence>
<evidence type="ECO:0000313" key="22">
    <source>
        <dbReference type="EMBL" id="EAG2513947.1"/>
    </source>
</evidence>
<dbReference type="InterPro" id="IPR000843">
    <property type="entry name" value="HTH_LacI"/>
</dbReference>
<reference evidence="74 84" key="7">
    <citation type="submission" date="2019-04" db="EMBL/GenBank/DDBJ databases">
        <authorList>
            <consortium name="GenomeTrakr network: Whole genome sequencing for foodborne pathogen traceback"/>
        </authorList>
    </citation>
    <scope>NUCLEOTIDE SEQUENCE [LARGE SCALE GENOMIC DNA]</scope>
    <source>
        <strain evidence="27 93">CFSAN004300</strain>
        <strain evidence="28 84">CFSAN072474</strain>
        <strain evidence="38 66">FLAG-55987</strain>
        <strain evidence="34 74">PHLUSALM00088</strain>
    </source>
</reference>
<evidence type="ECO:0000313" key="25">
    <source>
        <dbReference type="EMBL" id="EAG4461115.1"/>
    </source>
</evidence>
<proteinExistence type="predicted"/>
<dbReference type="EMBL" id="AABFVG010000002">
    <property type="protein sequence ID" value="EAH2281214.1"/>
    <property type="molecule type" value="Genomic_DNA"/>
</dbReference>
<dbReference type="Proteomes" id="UP000423131">
    <property type="component" value="Unassembled WGS sequence"/>
</dbReference>
<dbReference type="EMBL" id="AAAMZD010000001">
    <property type="protein sequence ID" value="EAD3791537.1"/>
    <property type="molecule type" value="Genomic_DNA"/>
</dbReference>
<evidence type="ECO:0000313" key="95">
    <source>
        <dbReference type="Proteomes" id="UP000566721"/>
    </source>
</evidence>
<evidence type="ECO:0000313" key="29">
    <source>
        <dbReference type="EMBL" id="EAG9520703.1"/>
    </source>
</evidence>
<dbReference type="EMBL" id="AABEKY010000004">
    <property type="protein sequence ID" value="EAG9387671.1"/>
    <property type="molecule type" value="Genomic_DNA"/>
</dbReference>
<evidence type="ECO:0000313" key="82">
    <source>
        <dbReference type="Proteomes" id="UP000481141"/>
    </source>
</evidence>
<dbReference type="Proteomes" id="UP000398321">
    <property type="component" value="Unassembled WGS sequence"/>
</dbReference>
<evidence type="ECO:0000313" key="8">
    <source>
        <dbReference type="EMBL" id="EAC6548497.1"/>
    </source>
</evidence>
<dbReference type="Proteomes" id="UP000393182">
    <property type="component" value="Unassembled WGS sequence"/>
</dbReference>
<dbReference type="Proteomes" id="UP000533021">
    <property type="component" value="Unassembled WGS sequence"/>
</dbReference>
<dbReference type="EMBL" id="AABAWE010000001">
    <property type="protein sequence ID" value="EAG2085861.1"/>
    <property type="molecule type" value="Genomic_DNA"/>
</dbReference>
<dbReference type="EMBL" id="AAIAJJ010000005">
    <property type="protein sequence ID" value="ECC1557465.1"/>
    <property type="molecule type" value="Genomic_DNA"/>
</dbReference>
<evidence type="ECO:0000313" key="37">
    <source>
        <dbReference type="EMBL" id="ECC1557465.1"/>
    </source>
</evidence>
<dbReference type="Proteomes" id="UP000842809">
    <property type="component" value="Unassembled WGS sequence"/>
</dbReference>
<dbReference type="Proteomes" id="UP000478704">
    <property type="component" value="Unassembled WGS sequence"/>
</dbReference>
<evidence type="ECO:0000313" key="72">
    <source>
        <dbReference type="Proteomes" id="UP000398321"/>
    </source>
</evidence>
<dbReference type="EMBL" id="AANEHK010000003">
    <property type="protein sequence ID" value="EDO0985328.1"/>
    <property type="molecule type" value="Genomic_DNA"/>
</dbReference>
<evidence type="ECO:0000313" key="59">
    <source>
        <dbReference type="Proteomes" id="UP000337746"/>
    </source>
</evidence>
<dbReference type="EMBL" id="AANCRK010000001">
    <property type="protein sequence ID" value="EDN7713915.1"/>
    <property type="molecule type" value="Genomic_DNA"/>
</dbReference>
<dbReference type="CDD" id="cd01392">
    <property type="entry name" value="HTH_LacI"/>
    <property type="match status" value="1"/>
</dbReference>
<comment type="caution">
    <text evidence="33">The sequence shown here is derived from an EMBL/GenBank/DDBJ whole genome shotgun (WGS) entry which is preliminary data.</text>
</comment>
<dbReference type="Proteomes" id="UP000528151">
    <property type="component" value="Unassembled WGS sequence"/>
</dbReference>
<dbReference type="SUPFAM" id="SSF47413">
    <property type="entry name" value="lambda repressor-like DNA-binding domains"/>
    <property type="match status" value="1"/>
</dbReference>
<evidence type="ECO:0000313" key="73">
    <source>
        <dbReference type="Proteomes" id="UP000403352"/>
    </source>
</evidence>
<dbReference type="EMBL" id="AABGUK010000001">
    <property type="protein sequence ID" value="EAH4240807.1"/>
    <property type="molecule type" value="Genomic_DNA"/>
</dbReference>
<evidence type="ECO:0000313" key="11">
    <source>
        <dbReference type="EMBL" id="EAD1183842.1"/>
    </source>
</evidence>
<dbReference type="GO" id="GO:0000976">
    <property type="term" value="F:transcription cis-regulatory region binding"/>
    <property type="evidence" value="ECO:0007669"/>
    <property type="project" value="TreeGrafter"/>
</dbReference>
<dbReference type="Proteomes" id="UP000843775">
    <property type="component" value="Unassembled WGS sequence"/>
</dbReference>
<evidence type="ECO:0000313" key="31">
    <source>
        <dbReference type="EMBL" id="EAH3293010.1"/>
    </source>
</evidence>
<evidence type="ECO:0000313" key="62">
    <source>
        <dbReference type="Proteomes" id="UP000345329"/>
    </source>
</evidence>
<evidence type="ECO:0000313" key="24">
    <source>
        <dbReference type="EMBL" id="EAG4329779.1"/>
    </source>
</evidence>
<evidence type="ECO:0000313" key="23">
    <source>
        <dbReference type="EMBL" id="EAG2996368.1"/>
    </source>
</evidence>
<dbReference type="Proteomes" id="UP000345329">
    <property type="component" value="Unassembled WGS sequence"/>
</dbReference>
<evidence type="ECO:0000313" key="18">
    <source>
        <dbReference type="EMBL" id="EAG0868802.1"/>
    </source>
</evidence>
<protein>
    <submittedName>
        <fullName evidence="55">HTH-type transcriptional repressor ExuR</fullName>
    </submittedName>
    <submittedName>
        <fullName evidence="33">LacI family DNA-binding transcriptional regulator</fullName>
    </submittedName>
    <submittedName>
        <fullName evidence="44">LacI family transcriptional regulator</fullName>
    </submittedName>
    <submittedName>
        <fullName evidence="50">Substrate-binding domain-containing protein</fullName>
    </submittedName>
</protein>
<dbReference type="EMBL" id="AAAREG010000001">
    <property type="protein sequence ID" value="EAE2353096.1"/>
    <property type="molecule type" value="Genomic_DNA"/>
</dbReference>
<dbReference type="Proteomes" id="UP000337746">
    <property type="component" value="Unassembled WGS sequence"/>
</dbReference>
<evidence type="ECO:0000313" key="98">
    <source>
        <dbReference type="Proteomes" id="UP000843775"/>
    </source>
</evidence>
<dbReference type="Proteomes" id="UP000272537">
    <property type="component" value="Unassembled WGS sequence"/>
</dbReference>
<dbReference type="PROSITE" id="PS50932">
    <property type="entry name" value="HTH_LACI_2"/>
    <property type="match status" value="1"/>
</dbReference>
<dbReference type="EMBL" id="AABBHO010000007">
    <property type="protein sequence ID" value="EAG2996368.1"/>
    <property type="molecule type" value="Genomic_DNA"/>
</dbReference>
<dbReference type="Proteomes" id="UP000548278">
    <property type="component" value="Unassembled WGS sequence"/>
</dbReference>
<dbReference type="EMBL" id="AANPAU010000002">
    <property type="protein sequence ID" value="EDP8513350.1"/>
    <property type="molecule type" value="Genomic_DNA"/>
</dbReference>
<evidence type="ECO:0000313" key="9">
    <source>
        <dbReference type="EMBL" id="EAC7479441.1"/>
    </source>
</evidence>
<evidence type="ECO:0000313" key="30">
    <source>
        <dbReference type="EMBL" id="EAH2281214.1"/>
    </source>
</evidence>
<dbReference type="EMBL" id="AAANYR010000001">
    <property type="protein sequence ID" value="EAD5785321.1"/>
    <property type="molecule type" value="Genomic_DNA"/>
</dbReference>
<dbReference type="Proteomes" id="UP000843503">
    <property type="component" value="Unassembled WGS sequence"/>
</dbReference>
<evidence type="ECO:0000313" key="44">
    <source>
        <dbReference type="EMBL" id="HAA8053056.1"/>
    </source>
</evidence>
<evidence type="ECO:0000256" key="3">
    <source>
        <dbReference type="ARBA" id="ARBA00023125"/>
    </source>
</evidence>
<dbReference type="EMBL" id="AAAIKW010000001">
    <property type="protein sequence ID" value="EAC4551126.1"/>
    <property type="molecule type" value="Genomic_DNA"/>
</dbReference>
<dbReference type="EMBL" id="AALEDS010000002">
    <property type="protein sequence ID" value="ECY6543435.1"/>
    <property type="molecule type" value="Genomic_DNA"/>
</dbReference>
<dbReference type="Proteomes" id="UP000460224">
    <property type="component" value="Unassembled WGS sequence"/>
</dbReference>
<evidence type="ECO:0000313" key="27">
    <source>
        <dbReference type="EMBL" id="EAG6990179.1"/>
    </source>
</evidence>
<evidence type="ECO:0000256" key="2">
    <source>
        <dbReference type="ARBA" id="ARBA00023015"/>
    </source>
</evidence>
<evidence type="ECO:0000313" key="80">
    <source>
        <dbReference type="Proteomes" id="UP000478682"/>
    </source>
</evidence>
<dbReference type="SUPFAM" id="SSF53822">
    <property type="entry name" value="Periplasmic binding protein-like I"/>
    <property type="match status" value="1"/>
</dbReference>
<dbReference type="Proteomes" id="UP000467347">
    <property type="component" value="Unassembled WGS sequence"/>
</dbReference>
<dbReference type="EMBL" id="DAAEEB010000004">
    <property type="protein sequence ID" value="HAA8053056.1"/>
    <property type="molecule type" value="Genomic_DNA"/>
</dbReference>
<dbReference type="Proteomes" id="UP000455569">
    <property type="component" value="Unassembled WGS sequence"/>
</dbReference>
<evidence type="ECO:0000313" key="34">
    <source>
        <dbReference type="EMBL" id="EAK9315843.1"/>
    </source>
</evidence>
<dbReference type="EMBL" id="AAALRN010000001">
    <property type="protein sequence ID" value="EAD1183842.1"/>
    <property type="molecule type" value="Genomic_DNA"/>
</dbReference>
<dbReference type="InterPro" id="IPR028082">
    <property type="entry name" value="Peripla_BP_I"/>
</dbReference>